<keyword evidence="2" id="KW-1185">Reference proteome</keyword>
<organism evidence="1 2">
    <name type="scientific">Pluteus cervinus</name>
    <dbReference type="NCBI Taxonomy" id="181527"/>
    <lineage>
        <taxon>Eukaryota</taxon>
        <taxon>Fungi</taxon>
        <taxon>Dikarya</taxon>
        <taxon>Basidiomycota</taxon>
        <taxon>Agaricomycotina</taxon>
        <taxon>Agaricomycetes</taxon>
        <taxon>Agaricomycetidae</taxon>
        <taxon>Agaricales</taxon>
        <taxon>Pluteineae</taxon>
        <taxon>Pluteaceae</taxon>
        <taxon>Pluteus</taxon>
    </lineage>
</organism>
<sequence>MGSSPPITPMEQARVLMSQKDAIEAELKTQLEILQTNSVTMQAPLVDAEGFPRADLDIYAIRRARVRIIELRNDLSGVMNSIARALEGVYDPSLQPPPSTAASGDASSEAQASTLTPFARVNAVAPGSPAADAGLQREDLVVKFGALTHESFTSGSLQPLATFVAQSENQTITIRVLREGTSKLLNLTPRQGWGGRGTLGCHLLPHSP</sequence>
<accession>A0ACD3AGY9</accession>
<reference evidence="1 2" key="1">
    <citation type="journal article" date="2019" name="Nat. Ecol. Evol.">
        <title>Megaphylogeny resolves global patterns of mushroom evolution.</title>
        <authorList>
            <person name="Varga T."/>
            <person name="Krizsan K."/>
            <person name="Foldi C."/>
            <person name="Dima B."/>
            <person name="Sanchez-Garcia M."/>
            <person name="Sanchez-Ramirez S."/>
            <person name="Szollosi G.J."/>
            <person name="Szarkandi J.G."/>
            <person name="Papp V."/>
            <person name="Albert L."/>
            <person name="Andreopoulos W."/>
            <person name="Angelini C."/>
            <person name="Antonin V."/>
            <person name="Barry K.W."/>
            <person name="Bougher N.L."/>
            <person name="Buchanan P."/>
            <person name="Buyck B."/>
            <person name="Bense V."/>
            <person name="Catcheside P."/>
            <person name="Chovatia M."/>
            <person name="Cooper J."/>
            <person name="Damon W."/>
            <person name="Desjardin D."/>
            <person name="Finy P."/>
            <person name="Geml J."/>
            <person name="Haridas S."/>
            <person name="Hughes K."/>
            <person name="Justo A."/>
            <person name="Karasinski D."/>
            <person name="Kautmanova I."/>
            <person name="Kiss B."/>
            <person name="Kocsube S."/>
            <person name="Kotiranta H."/>
            <person name="LaButti K.M."/>
            <person name="Lechner B.E."/>
            <person name="Liimatainen K."/>
            <person name="Lipzen A."/>
            <person name="Lukacs Z."/>
            <person name="Mihaltcheva S."/>
            <person name="Morgado L.N."/>
            <person name="Niskanen T."/>
            <person name="Noordeloos M.E."/>
            <person name="Ohm R.A."/>
            <person name="Ortiz-Santana B."/>
            <person name="Ovrebo C."/>
            <person name="Racz N."/>
            <person name="Riley R."/>
            <person name="Savchenko A."/>
            <person name="Shiryaev A."/>
            <person name="Soop K."/>
            <person name="Spirin V."/>
            <person name="Szebenyi C."/>
            <person name="Tomsovsky M."/>
            <person name="Tulloss R.E."/>
            <person name="Uehling J."/>
            <person name="Grigoriev I.V."/>
            <person name="Vagvolgyi C."/>
            <person name="Papp T."/>
            <person name="Martin F.M."/>
            <person name="Miettinen O."/>
            <person name="Hibbett D.S."/>
            <person name="Nagy L.G."/>
        </authorList>
    </citation>
    <scope>NUCLEOTIDE SEQUENCE [LARGE SCALE GENOMIC DNA]</scope>
    <source>
        <strain evidence="1 2">NL-1719</strain>
    </source>
</reference>
<dbReference type="Proteomes" id="UP000308600">
    <property type="component" value="Unassembled WGS sequence"/>
</dbReference>
<evidence type="ECO:0000313" key="1">
    <source>
        <dbReference type="EMBL" id="TFK64634.1"/>
    </source>
</evidence>
<name>A0ACD3AGY9_9AGAR</name>
<keyword evidence="1" id="KW-0647">Proteasome</keyword>
<proteinExistence type="predicted"/>
<protein>
    <submittedName>
        <fullName evidence="1">Proteasome 26S subunit</fullName>
    </submittedName>
</protein>
<dbReference type="EMBL" id="ML208467">
    <property type="protein sequence ID" value="TFK64634.1"/>
    <property type="molecule type" value="Genomic_DNA"/>
</dbReference>
<evidence type="ECO:0000313" key="2">
    <source>
        <dbReference type="Proteomes" id="UP000308600"/>
    </source>
</evidence>
<gene>
    <name evidence="1" type="ORF">BDN72DRAFT_889556</name>
</gene>